<reference evidence="4" key="1">
    <citation type="submission" date="2022-09" db="EMBL/GenBank/DDBJ databases">
        <authorList>
            <person name="Li Z.-J."/>
        </authorList>
    </citation>
    <scope>NUCLEOTIDE SEQUENCE</scope>
    <source>
        <strain evidence="4">TGB11</strain>
    </source>
</reference>
<dbReference type="InterPro" id="IPR050469">
    <property type="entry name" value="Diguanylate_Cyclase"/>
</dbReference>
<dbReference type="PROSITE" id="PS50887">
    <property type="entry name" value="GGDEF"/>
    <property type="match status" value="1"/>
</dbReference>
<organism evidence="4 5">
    <name type="scientific">Salinivibrio kushneri</name>
    <dbReference type="NCBI Taxonomy" id="1908198"/>
    <lineage>
        <taxon>Bacteria</taxon>
        <taxon>Pseudomonadati</taxon>
        <taxon>Pseudomonadota</taxon>
        <taxon>Gammaproteobacteria</taxon>
        <taxon>Vibrionales</taxon>
        <taxon>Vibrionaceae</taxon>
        <taxon>Salinivibrio</taxon>
    </lineage>
</organism>
<feature type="domain" description="GGDEF" evidence="3">
    <location>
        <begin position="164"/>
        <end position="284"/>
    </location>
</feature>
<proteinExistence type="predicted"/>
<evidence type="ECO:0000313" key="4">
    <source>
        <dbReference type="EMBL" id="WBA09243.1"/>
    </source>
</evidence>
<dbReference type="Gene3D" id="3.30.70.270">
    <property type="match status" value="1"/>
</dbReference>
<dbReference type="Pfam" id="PF00990">
    <property type="entry name" value="GGDEF"/>
    <property type="match status" value="1"/>
</dbReference>
<dbReference type="GO" id="GO:0005886">
    <property type="term" value="C:plasma membrane"/>
    <property type="evidence" value="ECO:0007669"/>
    <property type="project" value="TreeGrafter"/>
</dbReference>
<dbReference type="GO" id="GO:0052621">
    <property type="term" value="F:diguanylate cyclase activity"/>
    <property type="evidence" value="ECO:0007669"/>
    <property type="project" value="UniProtKB-EC"/>
</dbReference>
<dbReference type="GO" id="GO:1902201">
    <property type="term" value="P:negative regulation of bacterial-type flagellum-dependent cell motility"/>
    <property type="evidence" value="ECO:0007669"/>
    <property type="project" value="TreeGrafter"/>
</dbReference>
<accession>A0AA47LRE5</accession>
<evidence type="ECO:0000313" key="5">
    <source>
        <dbReference type="Proteomes" id="UP001164748"/>
    </source>
</evidence>
<comment type="cofactor">
    <cofactor evidence="1">
        <name>Mg(2+)</name>
        <dbReference type="ChEBI" id="CHEBI:18420"/>
    </cofactor>
</comment>
<dbReference type="GO" id="GO:0043709">
    <property type="term" value="P:cell adhesion involved in single-species biofilm formation"/>
    <property type="evidence" value="ECO:0007669"/>
    <property type="project" value="TreeGrafter"/>
</dbReference>
<dbReference type="RefSeq" id="WP_269579468.1">
    <property type="nucleotide sequence ID" value="NZ_CP114588.1"/>
</dbReference>
<dbReference type="SUPFAM" id="SSF55073">
    <property type="entry name" value="Nucleotide cyclase"/>
    <property type="match status" value="1"/>
</dbReference>
<dbReference type="EC" id="2.7.7.65" evidence="2"/>
<sequence length="284" mass="32505">MNASHIKQYTNSDRAPRIVPLGADQRLLLLQKLQGHLDIKVLFEIYARELEKQIDIGRIIWEHDDISNIIRRGAQHTFRQTFSIKFNKQPLGVLQYSTPYKLDPDEISLLHTYHKLLAGPLNNAVEYTRVKNMALLDGLTGLHNRTSFEQDLQHAVAVCERENIGLVMVMFDMDNFKQVNDTYGHLDGDKVLRRFSLLVKEAVRGSDRCYRLGGDEFAVILQPASKSSVKHVTSRVKSLVGQDHLLSSHQISASVGFSVYRQGDNNLSLYERADQSMYRQKRAR</sequence>
<dbReference type="InterPro" id="IPR000160">
    <property type="entry name" value="GGDEF_dom"/>
</dbReference>
<evidence type="ECO:0000259" key="3">
    <source>
        <dbReference type="PROSITE" id="PS50887"/>
    </source>
</evidence>
<dbReference type="SMART" id="SM00267">
    <property type="entry name" value="GGDEF"/>
    <property type="match status" value="1"/>
</dbReference>
<dbReference type="CDD" id="cd01949">
    <property type="entry name" value="GGDEF"/>
    <property type="match status" value="1"/>
</dbReference>
<gene>
    <name evidence="4" type="ORF">N8M53_03210</name>
</gene>
<dbReference type="PANTHER" id="PTHR45138">
    <property type="entry name" value="REGULATORY COMPONENTS OF SENSORY TRANSDUCTION SYSTEM"/>
    <property type="match status" value="1"/>
</dbReference>
<dbReference type="EMBL" id="CP114588">
    <property type="protein sequence ID" value="WBA09243.1"/>
    <property type="molecule type" value="Genomic_DNA"/>
</dbReference>
<dbReference type="PANTHER" id="PTHR45138:SF6">
    <property type="entry name" value="DIGUANYLATE CYCLASE DGCN"/>
    <property type="match status" value="1"/>
</dbReference>
<name>A0AA47LRE5_9GAMM</name>
<dbReference type="InterPro" id="IPR029787">
    <property type="entry name" value="Nucleotide_cyclase"/>
</dbReference>
<dbReference type="AlphaFoldDB" id="A0AA47LRE5"/>
<dbReference type="FunFam" id="3.30.70.270:FF:000001">
    <property type="entry name" value="Diguanylate cyclase domain protein"/>
    <property type="match status" value="1"/>
</dbReference>
<evidence type="ECO:0000256" key="1">
    <source>
        <dbReference type="ARBA" id="ARBA00001946"/>
    </source>
</evidence>
<dbReference type="Proteomes" id="UP001164748">
    <property type="component" value="Chromosome"/>
</dbReference>
<dbReference type="InterPro" id="IPR043128">
    <property type="entry name" value="Rev_trsase/Diguanyl_cyclase"/>
</dbReference>
<evidence type="ECO:0000256" key="2">
    <source>
        <dbReference type="ARBA" id="ARBA00012528"/>
    </source>
</evidence>
<protein>
    <recommendedName>
        <fullName evidence="2">diguanylate cyclase</fullName>
        <ecNumber evidence="2">2.7.7.65</ecNumber>
    </recommendedName>
</protein>
<dbReference type="NCBIfam" id="TIGR00254">
    <property type="entry name" value="GGDEF"/>
    <property type="match status" value="1"/>
</dbReference>